<dbReference type="GO" id="GO:0005484">
    <property type="term" value="F:SNAP receptor activity"/>
    <property type="evidence" value="ECO:0007669"/>
    <property type="project" value="InterPro"/>
</dbReference>
<dbReference type="InterPro" id="IPR045242">
    <property type="entry name" value="Syntaxin"/>
</dbReference>
<dbReference type="PROSITE" id="PS50192">
    <property type="entry name" value="T_SNARE"/>
    <property type="match status" value="1"/>
</dbReference>
<evidence type="ECO:0000256" key="2">
    <source>
        <dbReference type="ARBA" id="ARBA00009063"/>
    </source>
</evidence>
<protein>
    <recommendedName>
        <fullName evidence="8">t-SNARE coiled-coil homology domain-containing protein</fullName>
    </recommendedName>
</protein>
<proteinExistence type="inferred from homology"/>
<organism evidence="9 10">
    <name type="scientific">Juglans regia</name>
    <name type="common">English walnut</name>
    <dbReference type="NCBI Taxonomy" id="51240"/>
    <lineage>
        <taxon>Eukaryota</taxon>
        <taxon>Viridiplantae</taxon>
        <taxon>Streptophyta</taxon>
        <taxon>Embryophyta</taxon>
        <taxon>Tracheophyta</taxon>
        <taxon>Spermatophyta</taxon>
        <taxon>Magnoliopsida</taxon>
        <taxon>eudicotyledons</taxon>
        <taxon>Gunneridae</taxon>
        <taxon>Pentapetalae</taxon>
        <taxon>rosids</taxon>
        <taxon>fabids</taxon>
        <taxon>Fagales</taxon>
        <taxon>Juglandaceae</taxon>
        <taxon>Juglans</taxon>
    </lineage>
</organism>
<dbReference type="CDD" id="cd15848">
    <property type="entry name" value="SNARE_syntaxin1-like"/>
    <property type="match status" value="1"/>
</dbReference>
<dbReference type="InterPro" id="IPR000727">
    <property type="entry name" value="T_SNARE_dom"/>
</dbReference>
<dbReference type="EMBL" id="LIHL02000004">
    <property type="protein sequence ID" value="KAF5471971.1"/>
    <property type="molecule type" value="Genomic_DNA"/>
</dbReference>
<reference evidence="9" key="1">
    <citation type="submission" date="2015-10" db="EMBL/GenBank/DDBJ databases">
        <authorList>
            <person name="Martinez-Garcia P.J."/>
            <person name="Crepeau M.W."/>
            <person name="Puiu D."/>
            <person name="Gonzalez-Ibeas D."/>
            <person name="Whalen J."/>
            <person name="Stevens K."/>
            <person name="Paul R."/>
            <person name="Butterfield T."/>
            <person name="Britton M."/>
            <person name="Reagan R."/>
            <person name="Chakraborty S."/>
            <person name="Walawage S.L."/>
            <person name="Vasquez-Gross H.A."/>
            <person name="Cardeno C."/>
            <person name="Famula R."/>
            <person name="Pratt K."/>
            <person name="Kuruganti S."/>
            <person name="Aradhya M.K."/>
            <person name="Leslie C.A."/>
            <person name="Dandekar A.M."/>
            <person name="Salzberg S.L."/>
            <person name="Wegrzyn J.L."/>
            <person name="Langley C.H."/>
            <person name="Neale D.B."/>
        </authorList>
    </citation>
    <scope>NUCLEOTIDE SEQUENCE</scope>
    <source>
        <tissue evidence="9">Leaves</tissue>
    </source>
</reference>
<keyword evidence="7" id="KW-1133">Transmembrane helix</keyword>
<dbReference type="AlphaFoldDB" id="A0A833XNA7"/>
<dbReference type="PROSITE" id="PS00914">
    <property type="entry name" value="SYNTAXIN"/>
    <property type="match status" value="1"/>
</dbReference>
<comment type="similarity">
    <text evidence="2">Belongs to the syntaxin family.</text>
</comment>
<evidence type="ECO:0000256" key="6">
    <source>
        <dbReference type="ARBA" id="ARBA00023054"/>
    </source>
</evidence>
<dbReference type="GO" id="GO:0006886">
    <property type="term" value="P:intracellular protein transport"/>
    <property type="evidence" value="ECO:0007669"/>
    <property type="project" value="InterPro"/>
</dbReference>
<feature type="transmembrane region" description="Helical" evidence="7">
    <location>
        <begin position="76"/>
        <end position="96"/>
    </location>
</feature>
<keyword evidence="3" id="KW-0813">Transport</keyword>
<evidence type="ECO:0000259" key="8">
    <source>
        <dbReference type="PROSITE" id="PS50192"/>
    </source>
</evidence>
<evidence type="ECO:0000256" key="3">
    <source>
        <dbReference type="ARBA" id="ARBA00022448"/>
    </source>
</evidence>
<comment type="caution">
    <text evidence="9">The sequence shown here is derived from an EMBL/GenBank/DDBJ whole genome shotgun (WGS) entry which is preliminary data.</text>
</comment>
<feature type="domain" description="T-SNARE coiled-coil homology" evidence="8">
    <location>
        <begin position="4"/>
        <end position="66"/>
    </location>
</feature>
<dbReference type="Proteomes" id="UP000619265">
    <property type="component" value="Unassembled WGS sequence"/>
</dbReference>
<accession>A0A833XNA7</accession>
<evidence type="ECO:0000256" key="5">
    <source>
        <dbReference type="ARBA" id="ARBA00022990"/>
    </source>
</evidence>
<keyword evidence="6" id="KW-0175">Coiled coil</keyword>
<evidence type="ECO:0000313" key="9">
    <source>
        <dbReference type="EMBL" id="KAF5471971.1"/>
    </source>
</evidence>
<dbReference type="FunFam" id="1.20.5.110:FF:000008">
    <property type="entry name" value="Syntaxin 132"/>
    <property type="match status" value="1"/>
</dbReference>
<keyword evidence="7" id="KW-0812">Transmembrane</keyword>
<dbReference type="PANTHER" id="PTHR19957">
    <property type="entry name" value="SYNTAXIN"/>
    <property type="match status" value="1"/>
</dbReference>
<dbReference type="Pfam" id="PF05739">
    <property type="entry name" value="SNARE"/>
    <property type="match status" value="1"/>
</dbReference>
<dbReference type="PANTHER" id="PTHR19957:SF307">
    <property type="entry name" value="PROTEIN SSO1-RELATED"/>
    <property type="match status" value="1"/>
</dbReference>
<evidence type="ECO:0000256" key="7">
    <source>
        <dbReference type="SAM" id="Phobius"/>
    </source>
</evidence>
<evidence type="ECO:0000313" key="10">
    <source>
        <dbReference type="Proteomes" id="UP000619265"/>
    </source>
</evidence>
<reference evidence="9" key="2">
    <citation type="submission" date="2020-03" db="EMBL/GenBank/DDBJ databases">
        <title>Walnut 2.0.</title>
        <authorList>
            <person name="Marrano A."/>
            <person name="Britton M."/>
            <person name="Zimin A.V."/>
            <person name="Zaini P.A."/>
            <person name="Workman R."/>
            <person name="Puiu D."/>
            <person name="Bianco L."/>
            <person name="Allen B.J."/>
            <person name="Troggio M."/>
            <person name="Leslie C.A."/>
            <person name="Timp W."/>
            <person name="Dendekar A."/>
            <person name="Salzberg S.L."/>
            <person name="Neale D.B."/>
        </authorList>
    </citation>
    <scope>NUCLEOTIDE SEQUENCE</scope>
    <source>
        <tissue evidence="9">Leaves</tissue>
    </source>
</reference>
<keyword evidence="5" id="KW-0007">Acetylation</keyword>
<dbReference type="InterPro" id="IPR006012">
    <property type="entry name" value="Syntaxin/epimorphin_CS"/>
</dbReference>
<dbReference type="SUPFAM" id="SSF58038">
    <property type="entry name" value="SNARE fusion complex"/>
    <property type="match status" value="1"/>
</dbReference>
<dbReference type="SMART" id="SM00397">
    <property type="entry name" value="t_SNARE"/>
    <property type="match status" value="1"/>
</dbReference>
<gene>
    <name evidence="9" type="ORF">F2P56_008724</name>
</gene>
<dbReference type="GO" id="GO:0016020">
    <property type="term" value="C:membrane"/>
    <property type="evidence" value="ECO:0007669"/>
    <property type="project" value="UniProtKB-SubCell"/>
</dbReference>
<keyword evidence="7" id="KW-0472">Membrane</keyword>
<dbReference type="Gramene" id="Jr04_05940_p2">
    <property type="protein sequence ID" value="cds.Jr04_05940_p2"/>
    <property type="gene ID" value="Jr04_05940"/>
</dbReference>
<comment type="subcellular location">
    <subcellularLocation>
        <location evidence="1">Membrane</location>
        <topology evidence="1">Single-pass type IV membrane protein</topology>
    </subcellularLocation>
</comment>
<keyword evidence="4" id="KW-0653">Protein transport</keyword>
<sequence length="105" mass="11656">MATVAEIHERHDAVREVERKLLDLQQIFLDMAVLVDAQGDMLNNIESQVSSAVDHVNQGNTALQKAKSLQKNSRKWMCIAIIILLIIVAIIVVAVIKPWNSNKGA</sequence>
<evidence type="ECO:0000256" key="1">
    <source>
        <dbReference type="ARBA" id="ARBA00004211"/>
    </source>
</evidence>
<dbReference type="Gene3D" id="1.20.5.110">
    <property type="match status" value="1"/>
</dbReference>
<evidence type="ECO:0000256" key="4">
    <source>
        <dbReference type="ARBA" id="ARBA00022927"/>
    </source>
</evidence>
<name>A0A833XNA7_JUGRE</name>